<protein>
    <submittedName>
        <fullName evidence="2">Uncharacterized protein</fullName>
    </submittedName>
</protein>
<feature type="compositionally biased region" description="Polar residues" evidence="1">
    <location>
        <begin position="29"/>
        <end position="49"/>
    </location>
</feature>
<organism evidence="2 3">
    <name type="scientific">Brachionus plicatilis</name>
    <name type="common">Marine rotifer</name>
    <name type="synonym">Brachionus muelleri</name>
    <dbReference type="NCBI Taxonomy" id="10195"/>
    <lineage>
        <taxon>Eukaryota</taxon>
        <taxon>Metazoa</taxon>
        <taxon>Spiralia</taxon>
        <taxon>Gnathifera</taxon>
        <taxon>Rotifera</taxon>
        <taxon>Eurotatoria</taxon>
        <taxon>Monogononta</taxon>
        <taxon>Pseudotrocha</taxon>
        <taxon>Ploima</taxon>
        <taxon>Brachionidae</taxon>
        <taxon>Brachionus</taxon>
    </lineage>
</organism>
<evidence type="ECO:0000313" key="3">
    <source>
        <dbReference type="Proteomes" id="UP000276133"/>
    </source>
</evidence>
<reference evidence="2 3" key="1">
    <citation type="journal article" date="2018" name="Sci. Rep.">
        <title>Genomic signatures of local adaptation to the degree of environmental predictability in rotifers.</title>
        <authorList>
            <person name="Franch-Gras L."/>
            <person name="Hahn C."/>
            <person name="Garcia-Roger E.M."/>
            <person name="Carmona M.J."/>
            <person name="Serra M."/>
            <person name="Gomez A."/>
        </authorList>
    </citation>
    <scope>NUCLEOTIDE SEQUENCE [LARGE SCALE GENOMIC DNA]</scope>
    <source>
        <strain evidence="2">HYR1</strain>
    </source>
</reference>
<dbReference type="Proteomes" id="UP000276133">
    <property type="component" value="Unassembled WGS sequence"/>
</dbReference>
<keyword evidence="3" id="KW-1185">Reference proteome</keyword>
<feature type="region of interest" description="Disordered" evidence="1">
    <location>
        <begin position="25"/>
        <end position="116"/>
    </location>
</feature>
<gene>
    <name evidence="2" type="ORF">BpHYR1_002577</name>
</gene>
<dbReference type="EMBL" id="REGN01012152">
    <property type="protein sequence ID" value="RMZ96477.1"/>
    <property type="molecule type" value="Genomic_DNA"/>
</dbReference>
<name>A0A3M7PCN9_BRAPC</name>
<proteinExistence type="predicted"/>
<evidence type="ECO:0000256" key="1">
    <source>
        <dbReference type="SAM" id="MobiDB-lite"/>
    </source>
</evidence>
<dbReference type="AlphaFoldDB" id="A0A3M7PCN9"/>
<evidence type="ECO:0000313" key="2">
    <source>
        <dbReference type="EMBL" id="RMZ96477.1"/>
    </source>
</evidence>
<comment type="caution">
    <text evidence="2">The sequence shown here is derived from an EMBL/GenBank/DDBJ whole genome shotgun (WGS) entry which is preliminary data.</text>
</comment>
<sequence>MTPAVGIQLPAEDSCFTVENREEAHAQSIVASDQSTTNPADQIQDQPNETIAARDPGSVSCVPEKTTKGGRPTKEEAARREAEAKKKEAAKQQQNPPTRFSRRLANKSPERREDVM</sequence>
<feature type="compositionally biased region" description="Basic and acidic residues" evidence="1">
    <location>
        <begin position="72"/>
        <end position="90"/>
    </location>
</feature>
<accession>A0A3M7PCN9</accession>